<keyword evidence="3" id="KW-0540">Nuclease</keyword>
<dbReference type="EMBL" id="JAELVR010000007">
    <property type="protein sequence ID" value="MBJ6372131.1"/>
    <property type="molecule type" value="Genomic_DNA"/>
</dbReference>
<reference evidence="3" key="1">
    <citation type="submission" date="2020-12" db="EMBL/GenBank/DDBJ databases">
        <title>Sedimentitalea sp. nov., isolated from sand in Incheon.</title>
        <authorList>
            <person name="Kim W."/>
        </authorList>
    </citation>
    <scope>NUCLEOTIDE SEQUENCE</scope>
    <source>
        <strain evidence="3">CAU 1593</strain>
    </source>
</reference>
<comment type="caution">
    <text evidence="3">The sequence shown here is derived from an EMBL/GenBank/DDBJ whole genome shotgun (WGS) entry which is preliminary data.</text>
</comment>
<keyword evidence="4" id="KW-1185">Reference proteome</keyword>
<keyword evidence="3" id="KW-0255">Endonuclease</keyword>
<evidence type="ECO:0000259" key="2">
    <source>
        <dbReference type="Pfam" id="PF03372"/>
    </source>
</evidence>
<dbReference type="RefSeq" id="WP_199025007.1">
    <property type="nucleotide sequence ID" value="NZ_JAELVR010000007.1"/>
</dbReference>
<dbReference type="SUPFAM" id="SSF56219">
    <property type="entry name" value="DNase I-like"/>
    <property type="match status" value="1"/>
</dbReference>
<name>A0A8J7LZS9_9RHOB</name>
<accession>A0A8J7LZS9</accession>
<feature type="region of interest" description="Disordered" evidence="1">
    <location>
        <begin position="277"/>
        <end position="303"/>
    </location>
</feature>
<feature type="domain" description="Endonuclease/exonuclease/phosphatase" evidence="2">
    <location>
        <begin position="28"/>
        <end position="349"/>
    </location>
</feature>
<dbReference type="GO" id="GO:0004519">
    <property type="term" value="F:endonuclease activity"/>
    <property type="evidence" value="ECO:0007669"/>
    <property type="project" value="UniProtKB-KW"/>
</dbReference>
<dbReference type="InterPro" id="IPR005135">
    <property type="entry name" value="Endo/exonuclease/phosphatase"/>
</dbReference>
<proteinExistence type="predicted"/>
<evidence type="ECO:0000256" key="1">
    <source>
        <dbReference type="SAM" id="MobiDB-lite"/>
    </source>
</evidence>
<dbReference type="Proteomes" id="UP000619079">
    <property type="component" value="Unassembled WGS sequence"/>
</dbReference>
<evidence type="ECO:0000313" key="4">
    <source>
        <dbReference type="Proteomes" id="UP000619079"/>
    </source>
</evidence>
<protein>
    <submittedName>
        <fullName evidence="3">Endonuclease/exonuclease/phosphatase family protein</fullName>
    </submittedName>
</protein>
<gene>
    <name evidence="3" type="ORF">JF290_11400</name>
</gene>
<organism evidence="3 4">
    <name type="scientific">Sedimentitalea arenosa</name>
    <dbReference type="NCBI Taxonomy" id="2798803"/>
    <lineage>
        <taxon>Bacteria</taxon>
        <taxon>Pseudomonadati</taxon>
        <taxon>Pseudomonadota</taxon>
        <taxon>Alphaproteobacteria</taxon>
        <taxon>Rhodobacterales</taxon>
        <taxon>Paracoccaceae</taxon>
        <taxon>Sedimentitalea</taxon>
    </lineage>
</organism>
<feature type="compositionally biased region" description="Low complexity" evidence="1">
    <location>
        <begin position="285"/>
        <end position="299"/>
    </location>
</feature>
<sequence>MTPRAILLALVLSCVPLLLGAQDLRIATFNTELERDGPGLLLRDLGKDDVADIAAVVAVIAEVSPDILVIQGFDWDYDQAALTAFAARLAEAGAPYPHRFAPMPNSGMASDHDLDGDGRLGGPGDAQGFGAFTGQGGIAVLSRLPIRRDEVRDLSALLWKDMPGALLPRRPDGGLFPSEEAMDVQRLSSTGHWIVPITLPEGGDFDLLTFQAGPPVFDGPEDRNGRRNHDEIRLWQLVLDGAFGPAPDRFVLAGGANLDPHDSDGRSDAIMTLLSDPRLQDPRPASAGAAEAADQGHAGENALDTVDWERPGRLRVDYVLPSRDWRVIDAGVYWPALDQAGHAEASKASRHRLVWVDLALD</sequence>
<dbReference type="Gene3D" id="3.60.10.10">
    <property type="entry name" value="Endonuclease/exonuclease/phosphatase"/>
    <property type="match status" value="1"/>
</dbReference>
<evidence type="ECO:0000313" key="3">
    <source>
        <dbReference type="EMBL" id="MBJ6372131.1"/>
    </source>
</evidence>
<keyword evidence="3" id="KW-0378">Hydrolase</keyword>
<dbReference type="Pfam" id="PF03372">
    <property type="entry name" value="Exo_endo_phos"/>
    <property type="match status" value="1"/>
</dbReference>
<dbReference type="AlphaFoldDB" id="A0A8J7LZS9"/>
<dbReference type="InterPro" id="IPR036691">
    <property type="entry name" value="Endo/exonu/phosph_ase_sf"/>
</dbReference>